<evidence type="ECO:0000256" key="1">
    <source>
        <dbReference type="ARBA" id="ARBA00022603"/>
    </source>
</evidence>
<evidence type="ECO:0000256" key="3">
    <source>
        <dbReference type="ARBA" id="ARBA00022691"/>
    </source>
</evidence>
<keyword evidence="1" id="KW-0489">Methyltransferase</keyword>
<keyword evidence="3" id="KW-0949">S-adenosyl-L-methionine</keyword>
<dbReference type="Proteomes" id="UP000228781">
    <property type="component" value="Unassembled WGS sequence"/>
</dbReference>
<dbReference type="GO" id="GO:0008757">
    <property type="term" value="F:S-adenosylmethionine-dependent methyltransferase activity"/>
    <property type="evidence" value="ECO:0007669"/>
    <property type="project" value="InterPro"/>
</dbReference>
<sequence>MRKQLELFIKNLRGKRILDVGCGPGRDAKFFADRGLKTVGIDLSEKLLRIAQ</sequence>
<comment type="caution">
    <text evidence="5">The sequence shown here is derived from an EMBL/GenBank/DDBJ whole genome shotgun (WGS) entry which is preliminary data.</text>
</comment>
<dbReference type="Pfam" id="PF13649">
    <property type="entry name" value="Methyltransf_25"/>
    <property type="match status" value="1"/>
</dbReference>
<evidence type="ECO:0000313" key="6">
    <source>
        <dbReference type="Proteomes" id="UP000228781"/>
    </source>
</evidence>
<protein>
    <recommendedName>
        <fullName evidence="4">Methyltransferase domain-containing protein</fullName>
    </recommendedName>
</protein>
<proteinExistence type="predicted"/>
<dbReference type="AlphaFoldDB" id="A0A2M8EK87"/>
<gene>
    <name evidence="5" type="ORF">CO059_00335</name>
</gene>
<dbReference type="InterPro" id="IPR008854">
    <property type="entry name" value="TPMT"/>
</dbReference>
<evidence type="ECO:0000256" key="2">
    <source>
        <dbReference type="ARBA" id="ARBA00022679"/>
    </source>
</evidence>
<name>A0A2M8EK87_UNCKA</name>
<accession>A0A2M8EK87</accession>
<dbReference type="SUPFAM" id="SSF53335">
    <property type="entry name" value="S-adenosyl-L-methionine-dependent methyltransferases"/>
    <property type="match status" value="1"/>
</dbReference>
<dbReference type="InterPro" id="IPR029063">
    <property type="entry name" value="SAM-dependent_MTases_sf"/>
</dbReference>
<organism evidence="5 6">
    <name type="scientific">candidate division WWE3 bacterium CG_4_9_14_0_2_um_filter_48_10</name>
    <dbReference type="NCBI Taxonomy" id="1975078"/>
    <lineage>
        <taxon>Bacteria</taxon>
        <taxon>Katanobacteria</taxon>
    </lineage>
</organism>
<dbReference type="Gene3D" id="3.40.50.150">
    <property type="entry name" value="Vaccinia Virus protein VP39"/>
    <property type="match status" value="1"/>
</dbReference>
<dbReference type="PROSITE" id="PS51585">
    <property type="entry name" value="SAM_MT_TPMT"/>
    <property type="match status" value="1"/>
</dbReference>
<feature type="domain" description="Methyltransferase" evidence="4">
    <location>
        <begin position="17"/>
        <end position="52"/>
    </location>
</feature>
<dbReference type="GO" id="GO:0032259">
    <property type="term" value="P:methylation"/>
    <property type="evidence" value="ECO:0007669"/>
    <property type="project" value="UniProtKB-KW"/>
</dbReference>
<dbReference type="EMBL" id="PFSK01000007">
    <property type="protein sequence ID" value="PJC23171.1"/>
    <property type="molecule type" value="Genomic_DNA"/>
</dbReference>
<keyword evidence="2" id="KW-0808">Transferase</keyword>
<evidence type="ECO:0000313" key="5">
    <source>
        <dbReference type="EMBL" id="PJC23171.1"/>
    </source>
</evidence>
<reference evidence="6" key="1">
    <citation type="submission" date="2017-09" db="EMBL/GenBank/DDBJ databases">
        <title>Depth-based differentiation of microbial function through sediment-hosted aquifers and enrichment of novel symbionts in the deep terrestrial subsurface.</title>
        <authorList>
            <person name="Probst A.J."/>
            <person name="Ladd B."/>
            <person name="Jarett J.K."/>
            <person name="Geller-Mcgrath D.E."/>
            <person name="Sieber C.M.K."/>
            <person name="Emerson J.B."/>
            <person name="Anantharaman K."/>
            <person name="Thomas B.C."/>
            <person name="Malmstrom R."/>
            <person name="Stieglmeier M."/>
            <person name="Klingl A."/>
            <person name="Woyke T."/>
            <person name="Ryan C.M."/>
            <person name="Banfield J.F."/>
        </authorList>
    </citation>
    <scope>NUCLEOTIDE SEQUENCE [LARGE SCALE GENOMIC DNA]</scope>
</reference>
<dbReference type="CDD" id="cd02440">
    <property type="entry name" value="AdoMet_MTases"/>
    <property type="match status" value="1"/>
</dbReference>
<dbReference type="InterPro" id="IPR041698">
    <property type="entry name" value="Methyltransf_25"/>
</dbReference>
<evidence type="ECO:0000259" key="4">
    <source>
        <dbReference type="Pfam" id="PF13649"/>
    </source>
</evidence>